<feature type="compositionally biased region" description="Basic and acidic residues" evidence="1">
    <location>
        <begin position="11"/>
        <end position="20"/>
    </location>
</feature>
<evidence type="ECO:0000313" key="2">
    <source>
        <dbReference type="EMBL" id="OMO56864.1"/>
    </source>
</evidence>
<dbReference type="Gramene" id="OMO56864">
    <property type="protein sequence ID" value="OMO56864"/>
    <property type="gene ID" value="CCACVL1_26220"/>
</dbReference>
<feature type="region of interest" description="Disordered" evidence="1">
    <location>
        <begin position="1"/>
        <end position="20"/>
    </location>
</feature>
<dbReference type="AlphaFoldDB" id="A0A1R3GFK4"/>
<evidence type="ECO:0000256" key="1">
    <source>
        <dbReference type="SAM" id="MobiDB-lite"/>
    </source>
</evidence>
<dbReference type="EMBL" id="AWWV01014447">
    <property type="protein sequence ID" value="OMO56864.1"/>
    <property type="molecule type" value="Genomic_DNA"/>
</dbReference>
<protein>
    <submittedName>
        <fullName evidence="2">Uncharacterized protein</fullName>
    </submittedName>
</protein>
<accession>A0A1R3GFK4</accession>
<comment type="caution">
    <text evidence="2">The sequence shown here is derived from an EMBL/GenBank/DDBJ whole genome shotgun (WGS) entry which is preliminary data.</text>
</comment>
<keyword evidence="3" id="KW-1185">Reference proteome</keyword>
<sequence length="20" mass="2181">MAHHFTPESGGEPRKTGTIQ</sequence>
<feature type="non-terminal residue" evidence="2">
    <location>
        <position position="20"/>
    </location>
</feature>
<name>A0A1R3GFK4_COCAP</name>
<proteinExistence type="predicted"/>
<dbReference type="Proteomes" id="UP000188268">
    <property type="component" value="Unassembled WGS sequence"/>
</dbReference>
<gene>
    <name evidence="2" type="ORF">CCACVL1_26220</name>
</gene>
<reference evidence="2 3" key="1">
    <citation type="submission" date="2013-09" db="EMBL/GenBank/DDBJ databases">
        <title>Corchorus capsularis genome sequencing.</title>
        <authorList>
            <person name="Alam M."/>
            <person name="Haque M.S."/>
            <person name="Islam M.S."/>
            <person name="Emdad E.M."/>
            <person name="Islam M.M."/>
            <person name="Ahmed B."/>
            <person name="Halim A."/>
            <person name="Hossen Q.M.M."/>
            <person name="Hossain M.Z."/>
            <person name="Ahmed R."/>
            <person name="Khan M.M."/>
            <person name="Islam R."/>
            <person name="Rashid M.M."/>
            <person name="Khan S.A."/>
            <person name="Rahman M.S."/>
            <person name="Alam M."/>
        </authorList>
    </citation>
    <scope>NUCLEOTIDE SEQUENCE [LARGE SCALE GENOMIC DNA]</scope>
    <source>
        <strain evidence="3">cv. CVL-1</strain>
        <tissue evidence="2">Whole seedling</tissue>
    </source>
</reference>
<evidence type="ECO:0000313" key="3">
    <source>
        <dbReference type="Proteomes" id="UP000188268"/>
    </source>
</evidence>
<organism evidence="2 3">
    <name type="scientific">Corchorus capsularis</name>
    <name type="common">Jute</name>
    <dbReference type="NCBI Taxonomy" id="210143"/>
    <lineage>
        <taxon>Eukaryota</taxon>
        <taxon>Viridiplantae</taxon>
        <taxon>Streptophyta</taxon>
        <taxon>Embryophyta</taxon>
        <taxon>Tracheophyta</taxon>
        <taxon>Spermatophyta</taxon>
        <taxon>Magnoliopsida</taxon>
        <taxon>eudicotyledons</taxon>
        <taxon>Gunneridae</taxon>
        <taxon>Pentapetalae</taxon>
        <taxon>rosids</taxon>
        <taxon>malvids</taxon>
        <taxon>Malvales</taxon>
        <taxon>Malvaceae</taxon>
        <taxon>Grewioideae</taxon>
        <taxon>Apeibeae</taxon>
        <taxon>Corchorus</taxon>
    </lineage>
</organism>